<evidence type="ECO:0000256" key="1">
    <source>
        <dbReference type="ARBA" id="ARBA00006154"/>
    </source>
</evidence>
<proteinExistence type="inferred from homology"/>
<dbReference type="GO" id="GO:0003852">
    <property type="term" value="F:2-isopropylmalate synthase activity"/>
    <property type="evidence" value="ECO:0007669"/>
    <property type="project" value="InterPro"/>
</dbReference>
<comment type="similarity">
    <text evidence="1">Belongs to the alpha-IPM synthase/homocitrate synthase family.</text>
</comment>
<evidence type="ECO:0000256" key="2">
    <source>
        <dbReference type="ARBA" id="ARBA00022679"/>
    </source>
</evidence>
<dbReference type="SUPFAM" id="SSF110921">
    <property type="entry name" value="2-isopropylmalate synthase LeuA, allosteric (dimerisation) domain"/>
    <property type="match status" value="1"/>
</dbReference>
<dbReference type="GO" id="GO:0009098">
    <property type="term" value="P:L-leucine biosynthetic process"/>
    <property type="evidence" value="ECO:0007669"/>
    <property type="project" value="InterPro"/>
</dbReference>
<dbReference type="PANTHER" id="PTHR43538">
    <property type="entry name" value="ALPHA-IPM SYNTHASE/HOMOCITRATE SYNTHASE"/>
    <property type="match status" value="1"/>
</dbReference>
<dbReference type="InterPro" id="IPR036230">
    <property type="entry name" value="LeuA_allosteric_dom_sf"/>
</dbReference>
<dbReference type="Gene3D" id="3.30.160.270">
    <property type="match status" value="1"/>
</dbReference>
<comment type="caution">
    <text evidence="5">The sequence shown here is derived from an EMBL/GenBank/DDBJ whole genome shotgun (WGS) entry which is preliminary data.</text>
</comment>
<protein>
    <recommendedName>
        <fullName evidence="4">2-isopropylmalate synthase LeuA allosteric (dimerisation) domain-containing protein</fullName>
    </recommendedName>
</protein>
<keyword evidence="2" id="KW-0808">Transferase</keyword>
<feature type="domain" description="2-isopropylmalate synthase LeuA allosteric (dimerisation)" evidence="4">
    <location>
        <begin position="36"/>
        <end position="178"/>
    </location>
</feature>
<dbReference type="InterPro" id="IPR013709">
    <property type="entry name" value="2-isopropylmalate_synth_dimer"/>
</dbReference>
<feature type="non-terminal residue" evidence="5">
    <location>
        <position position="1"/>
    </location>
</feature>
<gene>
    <name evidence="5" type="ORF">S01H1_71249</name>
</gene>
<accession>X0XXA9</accession>
<dbReference type="PANTHER" id="PTHR43538:SF1">
    <property type="entry name" value="(R)-CITRAMALATE SYNTHASE"/>
    <property type="match status" value="1"/>
</dbReference>
<sequence>NVLAELEKAKIAEDKNLAKKILLRVQELESEGFQFEAANASFDLLVKKVMGTYEPAFELIKYYVTTEKRATGELVTEATIKLKVGDKIEHVVGEGDGPVNALDGALRKSLENFYPSIKDVHLIDYKVRVVNAKAGTAARVRVIIESRDKTSIWGTVGCSENIIEASWQALSDSVEYKLQKDAK</sequence>
<dbReference type="SMART" id="SM00917">
    <property type="entry name" value="LeuA_dimer"/>
    <property type="match status" value="1"/>
</dbReference>
<organism evidence="5">
    <name type="scientific">marine sediment metagenome</name>
    <dbReference type="NCBI Taxonomy" id="412755"/>
    <lineage>
        <taxon>unclassified sequences</taxon>
        <taxon>metagenomes</taxon>
        <taxon>ecological metagenomes</taxon>
    </lineage>
</organism>
<dbReference type="InterPro" id="IPR005675">
    <property type="entry name" value="Citramal_synthase"/>
</dbReference>
<dbReference type="AlphaFoldDB" id="X0XXA9"/>
<reference evidence="5" key="1">
    <citation type="journal article" date="2014" name="Front. Microbiol.">
        <title>High frequency of phylogenetically diverse reductive dehalogenase-homologous genes in deep subseafloor sedimentary metagenomes.</title>
        <authorList>
            <person name="Kawai M."/>
            <person name="Futagami T."/>
            <person name="Toyoda A."/>
            <person name="Takaki Y."/>
            <person name="Nishi S."/>
            <person name="Hori S."/>
            <person name="Arai W."/>
            <person name="Tsubouchi T."/>
            <person name="Morono Y."/>
            <person name="Uchiyama I."/>
            <person name="Ito T."/>
            <person name="Fujiyama A."/>
            <person name="Inagaki F."/>
            <person name="Takami H."/>
        </authorList>
    </citation>
    <scope>NUCLEOTIDE SEQUENCE</scope>
    <source>
        <strain evidence="5">Expedition CK06-06</strain>
    </source>
</reference>
<evidence type="ECO:0000259" key="4">
    <source>
        <dbReference type="SMART" id="SM00917"/>
    </source>
</evidence>
<dbReference type="Pfam" id="PF08502">
    <property type="entry name" value="LeuA_dimer"/>
    <property type="match status" value="1"/>
</dbReference>
<dbReference type="EMBL" id="BARS01047433">
    <property type="protein sequence ID" value="GAG39852.1"/>
    <property type="molecule type" value="Genomic_DNA"/>
</dbReference>
<comment type="pathway">
    <text evidence="3">Amino-acid biosynthesis.</text>
</comment>
<evidence type="ECO:0000256" key="3">
    <source>
        <dbReference type="ARBA" id="ARBA00029440"/>
    </source>
</evidence>
<name>X0XXA9_9ZZZZ</name>
<evidence type="ECO:0000313" key="5">
    <source>
        <dbReference type="EMBL" id="GAG39852.1"/>
    </source>
</evidence>